<sequence length="44" mass="4864">MVNVTNGAHVNVGLGTFKFSFRHDIFLSFQKSPALPDTINQNNS</sequence>
<comment type="caution">
    <text evidence="1">The sequence shown here is derived from an EMBL/GenBank/DDBJ whole genome shotgun (WGS) entry which is preliminary data.</text>
</comment>
<keyword evidence="2" id="KW-1185">Reference proteome</keyword>
<dbReference type="EMBL" id="QJSY01000025">
    <property type="protein sequence ID" value="PYE57050.1"/>
    <property type="molecule type" value="Genomic_DNA"/>
</dbReference>
<evidence type="ECO:0000313" key="1">
    <source>
        <dbReference type="EMBL" id="PYE57050.1"/>
    </source>
</evidence>
<protein>
    <submittedName>
        <fullName evidence="1">Uncharacterized protein</fullName>
    </submittedName>
</protein>
<reference evidence="1 2" key="1">
    <citation type="submission" date="2018-06" db="EMBL/GenBank/DDBJ databases">
        <title>Genomic Encyclopedia of Type Strains, Phase III (KMG-III): the genomes of soil and plant-associated and newly described type strains.</title>
        <authorList>
            <person name="Whitman W."/>
        </authorList>
    </citation>
    <scope>NUCLEOTIDE SEQUENCE [LARGE SCALE GENOMIC DNA]</scope>
    <source>
        <strain evidence="1 2">JC5</strain>
    </source>
</reference>
<name>A0ABX5PKX2_9GAMM</name>
<proteinExistence type="predicted"/>
<evidence type="ECO:0000313" key="2">
    <source>
        <dbReference type="Proteomes" id="UP000247584"/>
    </source>
</evidence>
<gene>
    <name evidence="1" type="ORF">C8J23_12571</name>
</gene>
<accession>A0ABX5PKX2</accession>
<dbReference type="Proteomes" id="UP000247584">
    <property type="component" value="Unassembled WGS sequence"/>
</dbReference>
<organism evidence="1 2">
    <name type="scientific">Shewanella chilikensis</name>
    <dbReference type="NCBI Taxonomy" id="558541"/>
    <lineage>
        <taxon>Bacteria</taxon>
        <taxon>Pseudomonadati</taxon>
        <taxon>Pseudomonadota</taxon>
        <taxon>Gammaproteobacteria</taxon>
        <taxon>Alteromonadales</taxon>
        <taxon>Shewanellaceae</taxon>
        <taxon>Shewanella</taxon>
    </lineage>
</organism>